<dbReference type="GO" id="GO:0046872">
    <property type="term" value="F:metal ion binding"/>
    <property type="evidence" value="ECO:0007669"/>
    <property type="project" value="UniProtKB-KW"/>
</dbReference>
<dbReference type="CDD" id="cd03319">
    <property type="entry name" value="L-Ala-DL-Glu_epimerase"/>
    <property type="match status" value="1"/>
</dbReference>
<dbReference type="STRING" id="229921.ADN01_10275"/>
<feature type="binding site" evidence="6">
    <location>
        <position position="195"/>
    </location>
    <ligand>
        <name>Mg(2+)</name>
        <dbReference type="ChEBI" id="CHEBI:18420"/>
    </ligand>
</feature>
<dbReference type="GO" id="GO:0016855">
    <property type="term" value="F:racemase and epimerase activity, acting on amino acids and derivatives"/>
    <property type="evidence" value="ECO:0007669"/>
    <property type="project" value="UniProtKB-UniRule"/>
</dbReference>
<comment type="caution">
    <text evidence="9">The sequence shown here is derived from an EMBL/GenBank/DDBJ whole genome shotgun (WGS) entry which is preliminary data.</text>
</comment>
<dbReference type="InterPro" id="IPR013341">
    <property type="entry name" value="Mandelate_racemase_N_dom"/>
</dbReference>
<name>A0A0N8GPI2_9CHLR</name>
<evidence type="ECO:0000256" key="2">
    <source>
        <dbReference type="ARBA" id="ARBA00022723"/>
    </source>
</evidence>
<organism evidence="9 10">
    <name type="scientific">Levilinea saccharolytica</name>
    <dbReference type="NCBI Taxonomy" id="229921"/>
    <lineage>
        <taxon>Bacteria</taxon>
        <taxon>Bacillati</taxon>
        <taxon>Chloroflexota</taxon>
        <taxon>Anaerolineae</taxon>
        <taxon>Anaerolineales</taxon>
        <taxon>Anaerolineaceae</taxon>
        <taxon>Levilinea</taxon>
    </lineage>
</organism>
<dbReference type="SMART" id="SM00922">
    <property type="entry name" value="MR_MLE"/>
    <property type="match status" value="1"/>
</dbReference>
<dbReference type="EC" id="5.1.1.-" evidence="7"/>
<dbReference type="Pfam" id="PF13378">
    <property type="entry name" value="MR_MLE_C"/>
    <property type="match status" value="1"/>
</dbReference>
<dbReference type="EMBL" id="LGCM01000038">
    <property type="protein sequence ID" value="KPL80970.1"/>
    <property type="molecule type" value="Genomic_DNA"/>
</dbReference>
<dbReference type="SFLD" id="SFLDG00180">
    <property type="entry name" value="muconate_cycloisomerase"/>
    <property type="match status" value="1"/>
</dbReference>
<comment type="cofactor">
    <cofactor evidence="6 7">
        <name>Mg(2+)</name>
        <dbReference type="ChEBI" id="CHEBI:18420"/>
    </cofactor>
    <text evidence="6 7">Binds 1 Mg(2+) ion per subunit.</text>
</comment>
<accession>A0A0N8GPI2</accession>
<dbReference type="PANTHER" id="PTHR48080:SF3">
    <property type="entry name" value="ENOLASE SUPERFAMILY MEMBER DDB_G0284701"/>
    <property type="match status" value="1"/>
</dbReference>
<feature type="active site" description="Proton acceptor; specific for (R)-substrate epimerization" evidence="5">
    <location>
        <position position="144"/>
    </location>
</feature>
<dbReference type="SUPFAM" id="SSF51604">
    <property type="entry name" value="Enolase C-terminal domain-like"/>
    <property type="match status" value="1"/>
</dbReference>
<dbReference type="InterPro" id="IPR036849">
    <property type="entry name" value="Enolase-like_C_sf"/>
</dbReference>
<evidence type="ECO:0000256" key="5">
    <source>
        <dbReference type="PIRSR" id="PIRSR634603-1"/>
    </source>
</evidence>
<feature type="domain" description="Mandelate racemase/muconate lactonizing enzyme C-terminal" evidence="8">
    <location>
        <begin position="125"/>
        <end position="216"/>
    </location>
</feature>
<dbReference type="InterPro" id="IPR034593">
    <property type="entry name" value="DgoD-like"/>
</dbReference>
<evidence type="ECO:0000256" key="4">
    <source>
        <dbReference type="ARBA" id="ARBA00023235"/>
    </source>
</evidence>
<dbReference type="SFLD" id="SFLDF00009">
    <property type="entry name" value="o-succinylbenzoate_synthase"/>
    <property type="match status" value="1"/>
</dbReference>
<dbReference type="InterPro" id="IPR034603">
    <property type="entry name" value="Dipeptide_epimerase"/>
</dbReference>
<evidence type="ECO:0000256" key="1">
    <source>
        <dbReference type="ARBA" id="ARBA00008031"/>
    </source>
</evidence>
<evidence type="ECO:0000313" key="9">
    <source>
        <dbReference type="EMBL" id="KPL80970.1"/>
    </source>
</evidence>
<protein>
    <recommendedName>
        <fullName evidence="7">Dipeptide epimerase</fullName>
        <ecNumber evidence="7">5.1.1.-</ecNumber>
    </recommendedName>
</protein>
<feature type="binding site" evidence="6">
    <location>
        <position position="169"/>
    </location>
    <ligand>
        <name>Mg(2+)</name>
        <dbReference type="ChEBI" id="CHEBI:18420"/>
    </ligand>
</feature>
<evidence type="ECO:0000256" key="7">
    <source>
        <dbReference type="RuleBase" id="RU366006"/>
    </source>
</evidence>
<proteinExistence type="inferred from homology"/>
<dbReference type="AlphaFoldDB" id="A0A0N8GPI2"/>
<dbReference type="PROSITE" id="PS00909">
    <property type="entry name" value="MR_MLE_2"/>
    <property type="match status" value="1"/>
</dbReference>
<dbReference type="SUPFAM" id="SSF54826">
    <property type="entry name" value="Enolase N-terminal domain-like"/>
    <property type="match status" value="1"/>
</dbReference>
<dbReference type="PANTHER" id="PTHR48080">
    <property type="entry name" value="D-GALACTONATE DEHYDRATASE-RELATED"/>
    <property type="match status" value="1"/>
</dbReference>
<reference evidence="9 10" key="1">
    <citation type="submission" date="2015-07" db="EMBL/GenBank/DDBJ databases">
        <title>Genome sequence of Levilinea saccharolytica DSM 16555.</title>
        <authorList>
            <person name="Hemp J."/>
            <person name="Ward L.M."/>
            <person name="Pace L.A."/>
            <person name="Fischer W.W."/>
        </authorList>
    </citation>
    <scope>NUCLEOTIDE SEQUENCE [LARGE SCALE GENOMIC DNA]</scope>
    <source>
        <strain evidence="9 10">KIBI-1</strain>
    </source>
</reference>
<dbReference type="Gene3D" id="3.30.390.10">
    <property type="entry name" value="Enolase-like, N-terminal domain"/>
    <property type="match status" value="1"/>
</dbReference>
<dbReference type="InterPro" id="IPR018110">
    <property type="entry name" value="Mandel_Rmase/mucon_lact_enz_CS"/>
</dbReference>
<dbReference type="InterPro" id="IPR029065">
    <property type="entry name" value="Enolase_C-like"/>
</dbReference>
<gene>
    <name evidence="9" type="ORF">ADN01_10275</name>
</gene>
<sequence length="332" mass="36016">MLTLKLRNPFRLSYGVSEERQAYWIRLQDDSGWGEGTIPPYYRVDASAMTNYWAQTAANPAALPDDPADFAAFVGSAGPAPARCAVDLALYDRLGKRLGQPLYRLLGLPQPQPQPTSFTIAIDTPEAMAQMAQQIASYPIIKIKLGSDDDRARLAAIRAARPDARLRVDANAGWSRAEAQTRLEELLPFDLEMIEQPLAKEDIEGMGQLQATCPIPIVADESVQTLEDVENLARAGVHGINLKLMKIGGLTPALVLLKRAQALGLRIMLGCMIETSIGTTAMAHLAGTAEWLDLDAPMLISNDPFDGVQFDPQATLSVPERAGIGAILKETN</sequence>
<feature type="binding site" evidence="6">
    <location>
        <position position="220"/>
    </location>
    <ligand>
        <name>Mg(2+)</name>
        <dbReference type="ChEBI" id="CHEBI:18420"/>
    </ligand>
</feature>
<keyword evidence="2 6" id="KW-0479">Metal-binding</keyword>
<dbReference type="Gene3D" id="3.20.20.120">
    <property type="entry name" value="Enolase-like C-terminal domain"/>
    <property type="match status" value="1"/>
</dbReference>
<keyword evidence="10" id="KW-1185">Reference proteome</keyword>
<dbReference type="Proteomes" id="UP000050501">
    <property type="component" value="Unassembled WGS sequence"/>
</dbReference>
<comment type="similarity">
    <text evidence="1 7">Belongs to the mandelate racemase/muconate lactonizing enzyme family.</text>
</comment>
<feature type="active site" description="Proton acceptor; specific for (S)-substrate epimerization" evidence="5">
    <location>
        <position position="243"/>
    </location>
</feature>
<evidence type="ECO:0000256" key="6">
    <source>
        <dbReference type="PIRSR" id="PIRSR634603-3"/>
    </source>
</evidence>
<evidence type="ECO:0000259" key="8">
    <source>
        <dbReference type="SMART" id="SM00922"/>
    </source>
</evidence>
<keyword evidence="4 7" id="KW-0413">Isomerase</keyword>
<dbReference type="InterPro" id="IPR029017">
    <property type="entry name" value="Enolase-like_N"/>
</dbReference>
<dbReference type="SFLD" id="SFLDS00001">
    <property type="entry name" value="Enolase"/>
    <property type="match status" value="1"/>
</dbReference>
<dbReference type="InterPro" id="IPR013342">
    <property type="entry name" value="Mandelate_racemase_C"/>
</dbReference>
<keyword evidence="3 6" id="KW-0460">Magnesium</keyword>
<dbReference type="GO" id="GO:0009063">
    <property type="term" value="P:amino acid catabolic process"/>
    <property type="evidence" value="ECO:0007669"/>
    <property type="project" value="InterPro"/>
</dbReference>
<evidence type="ECO:0000256" key="3">
    <source>
        <dbReference type="ARBA" id="ARBA00022842"/>
    </source>
</evidence>
<dbReference type="Pfam" id="PF02746">
    <property type="entry name" value="MR_MLE_N"/>
    <property type="match status" value="1"/>
</dbReference>
<evidence type="ECO:0000313" key="10">
    <source>
        <dbReference type="Proteomes" id="UP000050501"/>
    </source>
</evidence>